<keyword evidence="4" id="KW-1185">Reference proteome</keyword>
<feature type="domain" description="Methyltransferase type 11" evidence="2">
    <location>
        <begin position="60"/>
        <end position="156"/>
    </location>
</feature>
<evidence type="ECO:0000313" key="3">
    <source>
        <dbReference type="EMBL" id="ELY39143.1"/>
    </source>
</evidence>
<dbReference type="Gene3D" id="3.40.50.150">
    <property type="entry name" value="Vaccinia Virus protein VP39"/>
    <property type="match status" value="1"/>
</dbReference>
<dbReference type="InterPro" id="IPR011009">
    <property type="entry name" value="Kinase-like_dom_sf"/>
</dbReference>
<dbReference type="InterPro" id="IPR029063">
    <property type="entry name" value="SAM-dependent_MTases_sf"/>
</dbReference>
<evidence type="ECO:0000259" key="1">
    <source>
        <dbReference type="Pfam" id="PF01636"/>
    </source>
</evidence>
<dbReference type="eggNOG" id="ENOG502N5Q8">
    <property type="taxonomic scope" value="Archaea"/>
</dbReference>
<name>L9VSA5_9EURY</name>
<dbReference type="GO" id="GO:0032259">
    <property type="term" value="P:methylation"/>
    <property type="evidence" value="ECO:0007669"/>
    <property type="project" value="UniProtKB-KW"/>
</dbReference>
<dbReference type="CDD" id="cd02440">
    <property type="entry name" value="AdoMet_MTases"/>
    <property type="match status" value="1"/>
</dbReference>
<reference evidence="3 4" key="1">
    <citation type="journal article" date="2014" name="PLoS Genet.">
        <title>Phylogenetically driven sequencing of extremely halophilic archaea reveals strategies for static and dynamic osmo-response.</title>
        <authorList>
            <person name="Becker E.A."/>
            <person name="Seitzer P.M."/>
            <person name="Tritt A."/>
            <person name="Larsen D."/>
            <person name="Krusor M."/>
            <person name="Yao A.I."/>
            <person name="Wu D."/>
            <person name="Madern D."/>
            <person name="Eisen J.A."/>
            <person name="Darling A.E."/>
            <person name="Facciotti M.T."/>
        </authorList>
    </citation>
    <scope>NUCLEOTIDE SEQUENCE [LARGE SCALE GENOMIC DNA]</scope>
    <source>
        <strain evidence="3 4">GA33</strain>
    </source>
</reference>
<evidence type="ECO:0000259" key="2">
    <source>
        <dbReference type="Pfam" id="PF08241"/>
    </source>
</evidence>
<organism evidence="3 4">
    <name type="scientific">Natronorubrum tibetense GA33</name>
    <dbReference type="NCBI Taxonomy" id="1114856"/>
    <lineage>
        <taxon>Archaea</taxon>
        <taxon>Methanobacteriati</taxon>
        <taxon>Methanobacteriota</taxon>
        <taxon>Stenosarchaea group</taxon>
        <taxon>Halobacteria</taxon>
        <taxon>Halobacteriales</taxon>
        <taxon>Natrialbaceae</taxon>
        <taxon>Natronorubrum</taxon>
    </lineage>
</organism>
<dbReference type="Proteomes" id="UP000011599">
    <property type="component" value="Unassembled WGS sequence"/>
</dbReference>
<feature type="domain" description="Aminoglycoside phosphotransferase" evidence="1">
    <location>
        <begin position="430"/>
        <end position="495"/>
    </location>
</feature>
<proteinExistence type="predicted"/>
<dbReference type="STRING" id="1114856.GCA_000383975_04614"/>
<protein>
    <submittedName>
        <fullName evidence="3">Type 11 methyltransferase</fullName>
    </submittedName>
</protein>
<evidence type="ECO:0000313" key="4">
    <source>
        <dbReference type="Proteomes" id="UP000011599"/>
    </source>
</evidence>
<sequence length="568" mass="63014">MLEADELTRLAARVESGSVRDATTFLEGHEHRDDVLNEIYDINRESWLTFVSESISGRCLDVGAGFGRRAHILAELCESVVAVDSNLQKLRIAATRDDYDNGERIVPLHTTEDRIPFDSGTFDTIVADFTGSSVDDVRARLPRLSEYLADDGTLVFTADGWPSQTGLTELAGLDSSDSDTSRLLSAGTPSAYRSVVENAGFDALSLYSLFPTASRPLFVFDIEDDRAIETLAEFVLSDRGRLAKTGKPFVSLANRFGLLNRWYPSFLAVCTNQAVSTRSSAAYNDSLLVSGRTRSVVLDIGDGGIDRVWKYPNRLEHSPFTERENAVLSSLHASNEPIVETLPHGEEIESAFGKARTEDPVAGSPLDDDLSADSRSYERVLRLGFDWLIEFQQSFGGPTVTRSPAEVRDDLRFAPTDLEPPEIDEPVTTFFTPVHGDYLAGNIHVADDEVTSVIDWEYGAIDASPIIDAGFLVLNAAMRVFGGLDDGFQSAFCDDNEFARITQSMIRGYCRDVGIPVRTFKLYLPSVFLHRLELDWRFDAVSTYTDKIDDRSRVVEYVFDNLSEVHIE</sequence>
<accession>L9VSA5</accession>
<dbReference type="PATRIC" id="fig|1114856.3.peg.3068"/>
<dbReference type="InterPro" id="IPR013216">
    <property type="entry name" value="Methyltransf_11"/>
</dbReference>
<dbReference type="SUPFAM" id="SSF56112">
    <property type="entry name" value="Protein kinase-like (PK-like)"/>
    <property type="match status" value="1"/>
</dbReference>
<dbReference type="Pfam" id="PF01636">
    <property type="entry name" value="APH"/>
    <property type="match status" value="1"/>
</dbReference>
<comment type="caution">
    <text evidence="3">The sequence shown here is derived from an EMBL/GenBank/DDBJ whole genome shotgun (WGS) entry which is preliminary data.</text>
</comment>
<dbReference type="RefSeq" id="WP_006090923.1">
    <property type="nucleotide sequence ID" value="NZ_AOHW01000038.1"/>
</dbReference>
<keyword evidence="3" id="KW-0808">Transferase</keyword>
<dbReference type="SUPFAM" id="SSF53335">
    <property type="entry name" value="S-adenosyl-L-methionine-dependent methyltransferases"/>
    <property type="match status" value="1"/>
</dbReference>
<dbReference type="Gene3D" id="3.90.1200.10">
    <property type="match status" value="1"/>
</dbReference>
<dbReference type="AlphaFoldDB" id="L9VSA5"/>
<gene>
    <name evidence="3" type="ORF">C496_14837</name>
</gene>
<keyword evidence="3" id="KW-0489">Methyltransferase</keyword>
<dbReference type="GO" id="GO:0008757">
    <property type="term" value="F:S-adenosylmethionine-dependent methyltransferase activity"/>
    <property type="evidence" value="ECO:0007669"/>
    <property type="project" value="InterPro"/>
</dbReference>
<dbReference type="Pfam" id="PF08241">
    <property type="entry name" value="Methyltransf_11"/>
    <property type="match status" value="1"/>
</dbReference>
<dbReference type="EMBL" id="AOHW01000038">
    <property type="protein sequence ID" value="ELY39143.1"/>
    <property type="molecule type" value="Genomic_DNA"/>
</dbReference>
<dbReference type="InterPro" id="IPR002575">
    <property type="entry name" value="Aminoglycoside_PTrfase"/>
</dbReference>